<name>A0ABR9XJV4_9SPHI</name>
<dbReference type="Pfam" id="PF09365">
    <property type="entry name" value="DUF2461"/>
    <property type="match status" value="1"/>
</dbReference>
<reference evidence="1 2" key="1">
    <citation type="submission" date="2020-10" db="EMBL/GenBank/DDBJ databases">
        <title>Mucilaginibacter mali sp. nov., isolated from rhizosphere soil of apple orchard.</title>
        <authorList>
            <person name="Lee J.-S."/>
            <person name="Kim H.S."/>
            <person name="Kim J.-S."/>
        </authorList>
    </citation>
    <scope>NUCLEOTIDE SEQUENCE [LARGE SCALE GENOMIC DNA]</scope>
    <source>
        <strain evidence="1 2">KCTC 23157</strain>
    </source>
</reference>
<dbReference type="RefSeq" id="WP_194106948.1">
    <property type="nucleotide sequence ID" value="NZ_JADFFM010000002.1"/>
</dbReference>
<dbReference type="PIRSF" id="PIRSF028451">
    <property type="entry name" value="UCP028451"/>
    <property type="match status" value="1"/>
</dbReference>
<dbReference type="InterPro" id="IPR015996">
    <property type="entry name" value="UCP028451"/>
</dbReference>
<dbReference type="PANTHER" id="PTHR36452">
    <property type="entry name" value="CHROMOSOME 12, WHOLE GENOME SHOTGUN SEQUENCE"/>
    <property type="match status" value="1"/>
</dbReference>
<dbReference type="InterPro" id="IPR012808">
    <property type="entry name" value="CHP02453"/>
</dbReference>
<evidence type="ECO:0000313" key="1">
    <source>
        <dbReference type="EMBL" id="MBE9667485.1"/>
    </source>
</evidence>
<accession>A0ABR9XJV4</accession>
<evidence type="ECO:0000313" key="2">
    <source>
        <dbReference type="Proteomes" id="UP000632774"/>
    </source>
</evidence>
<dbReference type="PANTHER" id="PTHR36452:SF1">
    <property type="entry name" value="DUF2461 DOMAIN-CONTAINING PROTEIN"/>
    <property type="match status" value="1"/>
</dbReference>
<keyword evidence="2" id="KW-1185">Reference proteome</keyword>
<dbReference type="Proteomes" id="UP000632774">
    <property type="component" value="Unassembled WGS sequence"/>
</dbReference>
<organism evidence="1 2">
    <name type="scientific">Mucilaginibacter boryungensis</name>
    <dbReference type="NCBI Taxonomy" id="768480"/>
    <lineage>
        <taxon>Bacteria</taxon>
        <taxon>Pseudomonadati</taxon>
        <taxon>Bacteroidota</taxon>
        <taxon>Sphingobacteriia</taxon>
        <taxon>Sphingobacteriales</taxon>
        <taxon>Sphingobacteriaceae</taxon>
        <taxon>Mucilaginibacter</taxon>
    </lineage>
</organism>
<gene>
    <name evidence="1" type="ORF">IRJ18_14020</name>
</gene>
<proteinExistence type="predicted"/>
<protein>
    <submittedName>
        <fullName evidence="1">DUF2461 domain-containing protein</fullName>
    </submittedName>
</protein>
<comment type="caution">
    <text evidence="1">The sequence shown here is derived from an EMBL/GenBank/DDBJ whole genome shotgun (WGS) entry which is preliminary data.</text>
</comment>
<dbReference type="EMBL" id="JADFFM010000002">
    <property type="protein sequence ID" value="MBE9667485.1"/>
    <property type="molecule type" value="Genomic_DNA"/>
</dbReference>
<dbReference type="NCBIfam" id="TIGR02453">
    <property type="entry name" value="TIGR02453 family protein"/>
    <property type="match status" value="1"/>
</dbReference>
<sequence length="220" mass="25246">MISKSTLDFIGNLKENNNRDWFLDHKDDYEAARENISDFTAAVLKELSQIDPLVDAHTDPKKCMMRIYRDVRFSKDKTPYKSWFGIHKFSQGRYAGGTGYYIHIEPGHSFVGGGNWMPEGDHLKAIRQEIDYNAAEFKAIIDAPSFKKVFGEFRDQEQLKTIPKGYEPDNENIDLLKLKSFAAMHQISDADLMKKDVAVRVGKVFKELYPLLGFIQNALT</sequence>